<reference evidence="1 2" key="1">
    <citation type="journal article" date="2018" name="Evol. Lett.">
        <title>Horizontal gene cluster transfer increased hallucinogenic mushroom diversity.</title>
        <authorList>
            <person name="Reynolds H.T."/>
            <person name="Vijayakumar V."/>
            <person name="Gluck-Thaler E."/>
            <person name="Korotkin H.B."/>
            <person name="Matheny P.B."/>
            <person name="Slot J.C."/>
        </authorList>
    </citation>
    <scope>NUCLEOTIDE SEQUENCE [LARGE SCALE GENOMIC DNA]</scope>
    <source>
        <strain evidence="1 2">SRW20</strain>
    </source>
</reference>
<proteinExistence type="predicted"/>
<keyword evidence="2" id="KW-1185">Reference proteome</keyword>
<sequence>MPAVWLRQHSEPRDSCEQWRWRRVVDLELGKKTGKELGQAYLNTKLYRGRGRGVWSVVGIPSSEASIQTGLRSADVAGNSKGRGLYWGLKLGI</sequence>
<evidence type="ECO:0000313" key="1">
    <source>
        <dbReference type="EMBL" id="PPQ79724.1"/>
    </source>
</evidence>
<evidence type="ECO:0000313" key="2">
    <source>
        <dbReference type="Proteomes" id="UP000284706"/>
    </source>
</evidence>
<dbReference type="EMBL" id="NHYE01004991">
    <property type="protein sequence ID" value="PPQ79724.1"/>
    <property type="molecule type" value="Genomic_DNA"/>
</dbReference>
<dbReference type="InParanoid" id="A0A409WMH6"/>
<protein>
    <submittedName>
        <fullName evidence="1">Uncharacterized protein</fullName>
    </submittedName>
</protein>
<comment type="caution">
    <text evidence="1">The sequence shown here is derived from an EMBL/GenBank/DDBJ whole genome shotgun (WGS) entry which is preliminary data.</text>
</comment>
<dbReference type="AlphaFoldDB" id="A0A409WMH6"/>
<gene>
    <name evidence="1" type="ORF">CVT26_016029</name>
</gene>
<organism evidence="1 2">
    <name type="scientific">Gymnopilus dilepis</name>
    <dbReference type="NCBI Taxonomy" id="231916"/>
    <lineage>
        <taxon>Eukaryota</taxon>
        <taxon>Fungi</taxon>
        <taxon>Dikarya</taxon>
        <taxon>Basidiomycota</taxon>
        <taxon>Agaricomycotina</taxon>
        <taxon>Agaricomycetes</taxon>
        <taxon>Agaricomycetidae</taxon>
        <taxon>Agaricales</taxon>
        <taxon>Agaricineae</taxon>
        <taxon>Hymenogastraceae</taxon>
        <taxon>Gymnopilus</taxon>
    </lineage>
</organism>
<accession>A0A409WMH6</accession>
<dbReference type="Proteomes" id="UP000284706">
    <property type="component" value="Unassembled WGS sequence"/>
</dbReference>
<name>A0A409WMH6_9AGAR</name>